<accession>A0A9P9YE35</accession>
<dbReference type="Proteomes" id="UP001059596">
    <property type="component" value="Unassembled WGS sequence"/>
</dbReference>
<organism evidence="1 2">
    <name type="scientific">Drosophila gunungcola</name>
    <name type="common">fruit fly</name>
    <dbReference type="NCBI Taxonomy" id="103775"/>
    <lineage>
        <taxon>Eukaryota</taxon>
        <taxon>Metazoa</taxon>
        <taxon>Ecdysozoa</taxon>
        <taxon>Arthropoda</taxon>
        <taxon>Hexapoda</taxon>
        <taxon>Insecta</taxon>
        <taxon>Pterygota</taxon>
        <taxon>Neoptera</taxon>
        <taxon>Endopterygota</taxon>
        <taxon>Diptera</taxon>
        <taxon>Brachycera</taxon>
        <taxon>Muscomorpha</taxon>
        <taxon>Ephydroidea</taxon>
        <taxon>Drosophilidae</taxon>
        <taxon>Drosophila</taxon>
        <taxon>Sophophora</taxon>
    </lineage>
</organism>
<dbReference type="EMBL" id="JAMKOV010000040">
    <property type="protein sequence ID" value="KAI8035253.1"/>
    <property type="molecule type" value="Genomic_DNA"/>
</dbReference>
<gene>
    <name evidence="1" type="ORF">M5D96_011910</name>
</gene>
<proteinExistence type="predicted"/>
<protein>
    <submittedName>
        <fullName evidence="1">Uncharacterized protein</fullName>
    </submittedName>
</protein>
<evidence type="ECO:0000313" key="2">
    <source>
        <dbReference type="Proteomes" id="UP001059596"/>
    </source>
</evidence>
<comment type="caution">
    <text evidence="1">The sequence shown here is derived from an EMBL/GenBank/DDBJ whole genome shotgun (WGS) entry which is preliminary data.</text>
</comment>
<reference evidence="1" key="1">
    <citation type="journal article" date="2023" name="Genome Biol. Evol.">
        <title>Long-read-based Genome Assembly of Drosophila gunungcola Reveals Fewer Chemosensory Genes in Flower-breeding Species.</title>
        <authorList>
            <person name="Negi A."/>
            <person name="Liao B.Y."/>
            <person name="Yeh S.D."/>
        </authorList>
    </citation>
    <scope>NUCLEOTIDE SEQUENCE</scope>
    <source>
        <strain evidence="1">Sukarami</strain>
    </source>
</reference>
<dbReference type="AlphaFoldDB" id="A0A9P9YE35"/>
<keyword evidence="2" id="KW-1185">Reference proteome</keyword>
<sequence length="186" mass="22184">MSRKSFGLSIWTPLFFLFLIILASVWALVNHHGLLKMYHQQVHGLGKEQKKEGECFFRELRDANRNRHDRSMNQLAVEKTYSHNPSYNQVKEPRFENFAKIKPYLTKEDEFLYEQKPGLLNDDDWDHLNNDQDQDQDMLDKSEASKYDLINSPMMDYKREFASDEANPYVESIRQRYEPSPHIYSD</sequence>
<evidence type="ECO:0000313" key="1">
    <source>
        <dbReference type="EMBL" id="KAI8035253.1"/>
    </source>
</evidence>
<name>A0A9P9YE35_9MUSC</name>